<accession>A0A438AZW7</accession>
<dbReference type="Pfam" id="PF14230">
    <property type="entry name" value="DUF4333"/>
    <property type="match status" value="1"/>
</dbReference>
<dbReference type="Proteomes" id="UP000283479">
    <property type="component" value="Unassembled WGS sequence"/>
</dbReference>
<evidence type="ECO:0000313" key="3">
    <source>
        <dbReference type="Proteomes" id="UP000283479"/>
    </source>
</evidence>
<protein>
    <submittedName>
        <fullName evidence="2">DUF4333 domain-containing protein</fullName>
    </submittedName>
</protein>
<comment type="caution">
    <text evidence="2">The sequence shown here is derived from an EMBL/GenBank/DDBJ whole genome shotgun (WGS) entry which is preliminary data.</text>
</comment>
<feature type="domain" description="DUF4333" evidence="1">
    <location>
        <begin position="19"/>
        <end position="94"/>
    </location>
</feature>
<proteinExistence type="predicted"/>
<name>A0A438AZW7_9NOCA</name>
<organism evidence="2 3">
    <name type="scientific">Rhodococcus xishaensis</name>
    <dbReference type="NCBI Taxonomy" id="2487364"/>
    <lineage>
        <taxon>Bacteria</taxon>
        <taxon>Bacillati</taxon>
        <taxon>Actinomycetota</taxon>
        <taxon>Actinomycetes</taxon>
        <taxon>Mycobacteriales</taxon>
        <taxon>Nocardiaceae</taxon>
        <taxon>Rhodococcus</taxon>
    </lineage>
</organism>
<dbReference type="InterPro" id="IPR025637">
    <property type="entry name" value="DUF4333"/>
</dbReference>
<gene>
    <name evidence="2" type="ORF">EGT50_06895</name>
</gene>
<evidence type="ECO:0000259" key="1">
    <source>
        <dbReference type="Pfam" id="PF14230"/>
    </source>
</evidence>
<reference evidence="2 3" key="1">
    <citation type="submission" date="2018-11" db="EMBL/GenBank/DDBJ databases">
        <title>Rhodococcus spongicola sp. nov. and Rhodococcus xishaensis sp. nov. from marine sponges.</title>
        <authorList>
            <person name="Li L."/>
            <person name="Lin H.W."/>
        </authorList>
    </citation>
    <scope>NUCLEOTIDE SEQUENCE [LARGE SCALE GENOMIC DNA]</scope>
    <source>
        <strain evidence="2 3">LHW51113</strain>
    </source>
</reference>
<dbReference type="AlphaFoldDB" id="A0A438AZW7"/>
<dbReference type="EMBL" id="RKLO01000002">
    <property type="protein sequence ID" value="RVW04187.1"/>
    <property type="molecule type" value="Genomic_DNA"/>
</dbReference>
<sequence length="102" mass="11025">MKPWMWVGVGLVAGFVIAVLVLLVAGVFGEKTLDQAAVQKGVEEIVIESYGARTVTGVSCPPEQKVIPGAWFECDLTVDGRPRTVRVTFTDTDGTYEVARPK</sequence>
<evidence type="ECO:0000313" key="2">
    <source>
        <dbReference type="EMBL" id="RVW04187.1"/>
    </source>
</evidence>
<keyword evidence="3" id="KW-1185">Reference proteome</keyword>